<dbReference type="PROSITE" id="PS01129">
    <property type="entry name" value="PSI_RLU"/>
    <property type="match status" value="1"/>
</dbReference>
<proteinExistence type="inferred from homology"/>
<dbReference type="EC" id="5.4.99.-" evidence="6"/>
<feature type="domain" description="Pseudouridine synthase RsuA/RluA-like" evidence="7">
    <location>
        <begin position="127"/>
        <end position="281"/>
    </location>
</feature>
<name>A0A7J7CAT9_TRIWF</name>
<keyword evidence="3" id="KW-0694">RNA-binding</keyword>
<dbReference type="EMBL" id="JAAARO010000019">
    <property type="protein sequence ID" value="KAF5730977.1"/>
    <property type="molecule type" value="Genomic_DNA"/>
</dbReference>
<dbReference type="FunFam" id="3.30.2350.10:FF:000036">
    <property type="entry name" value="Pseudouridine synthase"/>
    <property type="match status" value="1"/>
</dbReference>
<dbReference type="InterPro" id="IPR006145">
    <property type="entry name" value="PsdUridine_synth_RsuA/RluA"/>
</dbReference>
<dbReference type="InterPro" id="IPR006224">
    <property type="entry name" value="PsdUridine_synth_RluA-like_CS"/>
</dbReference>
<comment type="similarity">
    <text evidence="2 6">Belongs to the pseudouridine synthase RluA family.</text>
</comment>
<dbReference type="InterPro" id="IPR006225">
    <property type="entry name" value="PsdUridine_synth_RluC/D"/>
</dbReference>
<organism evidence="8 9">
    <name type="scientific">Tripterygium wilfordii</name>
    <name type="common">Thunder God vine</name>
    <dbReference type="NCBI Taxonomy" id="458696"/>
    <lineage>
        <taxon>Eukaryota</taxon>
        <taxon>Viridiplantae</taxon>
        <taxon>Streptophyta</taxon>
        <taxon>Embryophyta</taxon>
        <taxon>Tracheophyta</taxon>
        <taxon>Spermatophyta</taxon>
        <taxon>Magnoliopsida</taxon>
        <taxon>eudicotyledons</taxon>
        <taxon>Gunneridae</taxon>
        <taxon>Pentapetalae</taxon>
        <taxon>rosids</taxon>
        <taxon>fabids</taxon>
        <taxon>Celastrales</taxon>
        <taxon>Celastraceae</taxon>
        <taxon>Tripterygium</taxon>
    </lineage>
</organism>
<keyword evidence="9" id="KW-1185">Reference proteome</keyword>
<dbReference type="InterPro" id="IPR020103">
    <property type="entry name" value="PsdUridine_synth_cat_dom_sf"/>
</dbReference>
<accession>A0A7J7CAT9</accession>
<reference evidence="8 9" key="1">
    <citation type="journal article" date="2020" name="Nat. Commun.">
        <title>Genome of Tripterygium wilfordii and identification of cytochrome P450 involved in triptolide biosynthesis.</title>
        <authorList>
            <person name="Tu L."/>
            <person name="Su P."/>
            <person name="Zhang Z."/>
            <person name="Gao L."/>
            <person name="Wang J."/>
            <person name="Hu T."/>
            <person name="Zhou J."/>
            <person name="Zhang Y."/>
            <person name="Zhao Y."/>
            <person name="Liu Y."/>
            <person name="Song Y."/>
            <person name="Tong Y."/>
            <person name="Lu Y."/>
            <person name="Yang J."/>
            <person name="Xu C."/>
            <person name="Jia M."/>
            <person name="Peters R.J."/>
            <person name="Huang L."/>
            <person name="Gao W."/>
        </authorList>
    </citation>
    <scope>NUCLEOTIDE SEQUENCE [LARGE SCALE GENOMIC DNA]</scope>
    <source>
        <strain evidence="9">cv. XIE 37</strain>
        <tissue evidence="8">Leaf</tissue>
    </source>
</reference>
<protein>
    <recommendedName>
        <fullName evidence="6">Pseudouridine synthase</fullName>
        <ecNumber evidence="6">5.4.99.-</ecNumber>
    </recommendedName>
</protein>
<dbReference type="NCBIfam" id="TIGR00005">
    <property type="entry name" value="rluA_subfam"/>
    <property type="match status" value="1"/>
</dbReference>
<dbReference type="GO" id="GO:0009982">
    <property type="term" value="F:pseudouridine synthase activity"/>
    <property type="evidence" value="ECO:0007669"/>
    <property type="project" value="InterPro"/>
</dbReference>
<comment type="catalytic activity">
    <reaction evidence="1 6">
        <text>a uridine in RNA = a pseudouridine in RNA</text>
        <dbReference type="Rhea" id="RHEA:48348"/>
        <dbReference type="Rhea" id="RHEA-COMP:12068"/>
        <dbReference type="Rhea" id="RHEA-COMP:12069"/>
        <dbReference type="ChEBI" id="CHEBI:65314"/>
        <dbReference type="ChEBI" id="CHEBI:65315"/>
    </reaction>
</comment>
<dbReference type="Pfam" id="PF00849">
    <property type="entry name" value="PseudoU_synth_2"/>
    <property type="match status" value="1"/>
</dbReference>
<feature type="active site" evidence="5">
    <location>
        <position position="170"/>
    </location>
</feature>
<evidence type="ECO:0000313" key="8">
    <source>
        <dbReference type="EMBL" id="KAF5730977.1"/>
    </source>
</evidence>
<evidence type="ECO:0000256" key="2">
    <source>
        <dbReference type="ARBA" id="ARBA00010876"/>
    </source>
</evidence>
<evidence type="ECO:0000256" key="3">
    <source>
        <dbReference type="ARBA" id="ARBA00022884"/>
    </source>
</evidence>
<dbReference type="FunCoup" id="A0A7J7CAT9">
    <property type="interactions" value="3993"/>
</dbReference>
<dbReference type="InParanoid" id="A0A7J7CAT9"/>
<dbReference type="GO" id="GO:0003723">
    <property type="term" value="F:RNA binding"/>
    <property type="evidence" value="ECO:0007669"/>
    <property type="project" value="UniProtKB-KW"/>
</dbReference>
<dbReference type="PANTHER" id="PTHR21600:SF40">
    <property type="entry name" value="PSEUDOURIDYLATE SYNTHASE RPUSD2"/>
    <property type="match status" value="1"/>
</dbReference>
<dbReference type="GO" id="GO:0000455">
    <property type="term" value="P:enzyme-directed rRNA pseudouridine synthesis"/>
    <property type="evidence" value="ECO:0007669"/>
    <property type="project" value="TreeGrafter"/>
</dbReference>
<dbReference type="AlphaFoldDB" id="A0A7J7CAT9"/>
<dbReference type="InterPro" id="IPR050188">
    <property type="entry name" value="RluA_PseudoU_synthase"/>
</dbReference>
<keyword evidence="4 6" id="KW-0413">Isomerase</keyword>
<evidence type="ECO:0000256" key="6">
    <source>
        <dbReference type="RuleBase" id="RU362028"/>
    </source>
</evidence>
<sequence length="388" mass="43954">MERKREGEANIKSMEIVWQTPANPPEKHDYIFRNGTRYVRPYYFEFISHVKNRWEGKTIVDLFAEEFKGRPYDYYVNAVKCGRIQVDGEMVPVSYIVKSSQKISHFLHRHEPPVMAWDVSILQKESDVLTVCKPASVPVHPCGQYRKNTVVGILQAEHGLAPLYPVHRLDRLVSGLLILARNASKADLFRQQIEAGKVKKQYIAKVIGVFSDGERMVDVNINYNAREGRSTAEVGNCDHKSSVKGKVACTKFTKISTDGTHSTVLCEPITGRTHQIRVHLQYTGHPIANDMLYLSENAAYHSRRGMGADKISVDLSPSVTLSLLGDCLEQCKEESSNDFSIDPVCTNCPNLAPKGYDRDEEPLWLHCVKYSGPGWVYECPYPEWAFLD</sequence>
<comment type="function">
    <text evidence="6">Responsible for synthesis of pseudouridine from uracil.</text>
</comment>
<evidence type="ECO:0000256" key="1">
    <source>
        <dbReference type="ARBA" id="ARBA00000073"/>
    </source>
</evidence>
<evidence type="ECO:0000313" key="9">
    <source>
        <dbReference type="Proteomes" id="UP000593562"/>
    </source>
</evidence>
<dbReference type="Gene3D" id="3.30.2350.10">
    <property type="entry name" value="Pseudouridine synthase"/>
    <property type="match status" value="1"/>
</dbReference>
<dbReference type="Proteomes" id="UP000593562">
    <property type="component" value="Unassembled WGS sequence"/>
</dbReference>
<dbReference type="SUPFAM" id="SSF55120">
    <property type="entry name" value="Pseudouridine synthase"/>
    <property type="match status" value="1"/>
</dbReference>
<dbReference type="PANTHER" id="PTHR21600">
    <property type="entry name" value="MITOCHONDRIAL RNA PSEUDOURIDINE SYNTHASE"/>
    <property type="match status" value="1"/>
</dbReference>
<evidence type="ECO:0000256" key="5">
    <source>
        <dbReference type="PIRSR" id="PIRSR606225-1"/>
    </source>
</evidence>
<comment type="caution">
    <text evidence="8">The sequence shown here is derived from an EMBL/GenBank/DDBJ whole genome shotgun (WGS) entry which is preliminary data.</text>
</comment>
<dbReference type="CDD" id="cd02557">
    <property type="entry name" value="PseudoU_synth_ScRIB2"/>
    <property type="match status" value="1"/>
</dbReference>
<gene>
    <name evidence="8" type="ORF">HS088_TW19G00580</name>
</gene>
<evidence type="ECO:0000259" key="7">
    <source>
        <dbReference type="Pfam" id="PF00849"/>
    </source>
</evidence>
<evidence type="ECO:0000256" key="4">
    <source>
        <dbReference type="ARBA" id="ARBA00023235"/>
    </source>
</evidence>